<dbReference type="OrthoDB" id="8151212at2"/>
<organism evidence="3 4">
    <name type="scientific">Methylobacterium terricola</name>
    <dbReference type="NCBI Taxonomy" id="2583531"/>
    <lineage>
        <taxon>Bacteria</taxon>
        <taxon>Pseudomonadati</taxon>
        <taxon>Pseudomonadota</taxon>
        <taxon>Alphaproteobacteria</taxon>
        <taxon>Hyphomicrobiales</taxon>
        <taxon>Methylobacteriaceae</taxon>
        <taxon>Methylobacterium</taxon>
    </lineage>
</organism>
<evidence type="ECO:0000259" key="2">
    <source>
        <dbReference type="Pfam" id="PF07811"/>
    </source>
</evidence>
<keyword evidence="1" id="KW-0812">Transmembrane</keyword>
<keyword evidence="4" id="KW-1185">Reference proteome</keyword>
<sequence>MSGNRRPTPRQVVPWTEPMPFRGESGSVAVIFAIVLPALLIGVGGSIEASRAIAYRQRLASAAELACTQAQAYINARKRQDVTSSDKTKLYPASDVQPIADRVKTAKALGTSAALSAVNNTDVNVHVSASGTMKIIFSSVLNNASVDLAASRDCSVISTTAALSSSGTPQLLFTESFERPTHSVNYNDWSVLGGVNNGKTWNGWTTINAGIEINGQRELASNVIRFGDFFAELDSDCGTSANTNNRSCRSNSTMSRYMDLIPGNYQIRYWYIARERDANQPGKVICGAKDSDVSWYQVNGQTNRIEVYVERSGNYTFSSSSMVDVCVQADAWTERVISFVVPSNSDSSATQYRISWRAAGKEDTYGGLIDYIRICRNTCPN</sequence>
<comment type="caution">
    <text evidence="3">The sequence shown here is derived from an EMBL/GenBank/DDBJ whole genome shotgun (WGS) entry which is preliminary data.</text>
</comment>
<evidence type="ECO:0000256" key="1">
    <source>
        <dbReference type="SAM" id="Phobius"/>
    </source>
</evidence>
<proteinExistence type="predicted"/>
<dbReference type="AlphaFoldDB" id="A0A5C4LP08"/>
<name>A0A5C4LP08_9HYPH</name>
<keyword evidence="1" id="KW-0472">Membrane</keyword>
<feature type="transmembrane region" description="Helical" evidence="1">
    <location>
        <begin position="28"/>
        <end position="49"/>
    </location>
</feature>
<keyword evidence="1" id="KW-1133">Transmembrane helix</keyword>
<dbReference type="InterPro" id="IPR012495">
    <property type="entry name" value="TadE-like_dom"/>
</dbReference>
<accession>A0A5C4LP08</accession>
<dbReference type="EMBL" id="VDDA01000001">
    <property type="protein sequence ID" value="TNC15933.1"/>
    <property type="molecule type" value="Genomic_DNA"/>
</dbReference>
<protein>
    <submittedName>
        <fullName evidence="3">Pilus assembly protein</fullName>
    </submittedName>
</protein>
<dbReference type="Proteomes" id="UP000305267">
    <property type="component" value="Unassembled WGS sequence"/>
</dbReference>
<evidence type="ECO:0000313" key="3">
    <source>
        <dbReference type="EMBL" id="TNC15933.1"/>
    </source>
</evidence>
<reference evidence="3 4" key="1">
    <citation type="submission" date="2019-06" db="EMBL/GenBank/DDBJ databases">
        <title>Genome of Methylobacterium sp. 17Sr1-39.</title>
        <authorList>
            <person name="Seo T."/>
        </authorList>
    </citation>
    <scope>NUCLEOTIDE SEQUENCE [LARGE SCALE GENOMIC DNA]</scope>
    <source>
        <strain evidence="3 4">17Sr1-39</strain>
    </source>
</reference>
<gene>
    <name evidence="3" type="ORF">FF100_01310</name>
</gene>
<feature type="domain" description="TadE-like" evidence="2">
    <location>
        <begin position="26"/>
        <end position="64"/>
    </location>
</feature>
<evidence type="ECO:0000313" key="4">
    <source>
        <dbReference type="Proteomes" id="UP000305267"/>
    </source>
</evidence>
<dbReference type="Pfam" id="PF07811">
    <property type="entry name" value="TadE"/>
    <property type="match status" value="1"/>
</dbReference>